<dbReference type="EMBL" id="MCFD01000002">
    <property type="protein sequence ID" value="ORX73245.1"/>
    <property type="molecule type" value="Genomic_DNA"/>
</dbReference>
<proteinExistence type="predicted"/>
<dbReference type="GeneID" id="63803284"/>
<dbReference type="Proteomes" id="UP000193922">
    <property type="component" value="Unassembled WGS sequence"/>
</dbReference>
<accession>A0A1Y1WIQ3</accession>
<protein>
    <recommendedName>
        <fullName evidence="3">PH domain-containing protein</fullName>
    </recommendedName>
</protein>
<dbReference type="AlphaFoldDB" id="A0A1Y1WIQ3"/>
<feature type="compositionally biased region" description="Basic and acidic residues" evidence="2">
    <location>
        <begin position="473"/>
        <end position="485"/>
    </location>
</feature>
<evidence type="ECO:0000256" key="2">
    <source>
        <dbReference type="SAM" id="MobiDB-lite"/>
    </source>
</evidence>
<comment type="caution">
    <text evidence="4">The sequence shown here is derived from an EMBL/GenBank/DDBJ whole genome shotgun (WGS) entry which is preliminary data.</text>
</comment>
<dbReference type="SUPFAM" id="SSF50729">
    <property type="entry name" value="PH domain-like"/>
    <property type="match status" value="1"/>
</dbReference>
<feature type="compositionally biased region" description="Basic and acidic residues" evidence="2">
    <location>
        <begin position="515"/>
        <end position="527"/>
    </location>
</feature>
<dbReference type="Gene3D" id="1.20.1270.60">
    <property type="entry name" value="Arfaptin homology (AH) domain/BAR domain"/>
    <property type="match status" value="1"/>
</dbReference>
<gene>
    <name evidence="4" type="ORF">DL89DRAFT_265378</name>
</gene>
<feature type="compositionally biased region" description="Pro residues" evidence="2">
    <location>
        <begin position="497"/>
        <end position="507"/>
    </location>
</feature>
<evidence type="ECO:0000313" key="5">
    <source>
        <dbReference type="Proteomes" id="UP000193922"/>
    </source>
</evidence>
<dbReference type="RefSeq" id="XP_040746585.1">
    <property type="nucleotide sequence ID" value="XM_040886636.1"/>
</dbReference>
<evidence type="ECO:0000259" key="3">
    <source>
        <dbReference type="PROSITE" id="PS50003"/>
    </source>
</evidence>
<dbReference type="InterPro" id="IPR027267">
    <property type="entry name" value="AH/BAR_dom_sf"/>
</dbReference>
<dbReference type="OrthoDB" id="5598057at2759"/>
<reference evidence="4 5" key="1">
    <citation type="submission" date="2016-07" db="EMBL/GenBank/DDBJ databases">
        <title>Pervasive Adenine N6-methylation of Active Genes in Fungi.</title>
        <authorList>
            <consortium name="DOE Joint Genome Institute"/>
            <person name="Mondo S.J."/>
            <person name="Dannebaum R.O."/>
            <person name="Kuo R.C."/>
            <person name="Labutti K."/>
            <person name="Haridas S."/>
            <person name="Kuo A."/>
            <person name="Salamov A."/>
            <person name="Ahrendt S.R."/>
            <person name="Lipzen A."/>
            <person name="Sullivan W."/>
            <person name="Andreopoulos W.B."/>
            <person name="Clum A."/>
            <person name="Lindquist E."/>
            <person name="Daum C."/>
            <person name="Ramamoorthy G.K."/>
            <person name="Gryganskyi A."/>
            <person name="Culley D."/>
            <person name="Magnuson J.K."/>
            <person name="James T.Y."/>
            <person name="O'Malley M.A."/>
            <person name="Stajich J.E."/>
            <person name="Spatafora J.W."/>
            <person name="Visel A."/>
            <person name="Grigoriev I.V."/>
        </authorList>
    </citation>
    <scope>NUCLEOTIDE SEQUENCE [LARGE SCALE GENOMIC DNA]</scope>
    <source>
        <strain evidence="4 5">ATCC 12442</strain>
    </source>
</reference>
<dbReference type="STRING" id="61395.A0A1Y1WIQ3"/>
<feature type="region of interest" description="Disordered" evidence="2">
    <location>
        <begin position="473"/>
        <end position="527"/>
    </location>
</feature>
<dbReference type="Pfam" id="PF20399">
    <property type="entry name" value="PH_20"/>
    <property type="match status" value="1"/>
</dbReference>
<name>A0A1Y1WIQ3_9FUNG</name>
<keyword evidence="1" id="KW-0597">Phosphoprotein</keyword>
<dbReference type="InterPro" id="IPR046868">
    <property type="entry name" value="BAR_4"/>
</dbReference>
<dbReference type="InterPro" id="IPR046869">
    <property type="entry name" value="SLM1/RGC1-like_PH"/>
</dbReference>
<sequence length="557" mass="62743">MTLGSTRKRFSTILRRKERLPLSAVIDNSTRASSTDGSTAPSNALARTQMVGSATSEDIFVVRMTAWRRLVKLYETYYQSIVAAEKAAAKNLEKALGEFAVPLQGEHFFLGVEHPGVQNIASQVKSVHGSFIAQQMNLVQTVETETIEGLGQLRTEIKDNIKLYVDHMAPLYKRLRRQVREAEQYKEKLARTIDNLPKDMDAWLAQQQVRRELRYQAECENALFRGVQAEHTRLVKWEAGLAERLTRLVTTTMRQQRSAATANQQVLDKFLGYMDTFDAKHELESFETQFGAALRNPMGLDGTSHTSKYDYMYKNHEYTDVLLEGPLEREKGVVKKFHAQYAVLTKLGFLHCFADQLFLLETDPEASFFLRDCNVGPLDDNNNFTLFLSDKVVGRSRYVFRSHDREVIRQWWSIIDAIIRSSPSPNKDGTIVGGSLRDPETAARAIAISHPNTMPTASGLTASELAARNLEEDNVRRSMSRDSHSAGHVLPRETSAPLPPPPPPPRTDLPSPQELGEKPGTRFLDLNHDIDELSLDDVKPASVIMSPAEPQQQFFAN</sequence>
<dbReference type="InterPro" id="IPR001849">
    <property type="entry name" value="PH_domain"/>
</dbReference>
<dbReference type="InterPro" id="IPR011993">
    <property type="entry name" value="PH-like_dom_sf"/>
</dbReference>
<dbReference type="PANTHER" id="PTHR31941">
    <property type="entry name" value="CYTOSKELETAL SIGNALING PROTEIN SLM1"/>
    <property type="match status" value="1"/>
</dbReference>
<keyword evidence="5" id="KW-1185">Reference proteome</keyword>
<dbReference type="PROSITE" id="PS50003">
    <property type="entry name" value="PH_DOMAIN"/>
    <property type="match status" value="1"/>
</dbReference>
<organism evidence="4 5">
    <name type="scientific">Linderina pennispora</name>
    <dbReference type="NCBI Taxonomy" id="61395"/>
    <lineage>
        <taxon>Eukaryota</taxon>
        <taxon>Fungi</taxon>
        <taxon>Fungi incertae sedis</taxon>
        <taxon>Zoopagomycota</taxon>
        <taxon>Kickxellomycotina</taxon>
        <taxon>Kickxellomycetes</taxon>
        <taxon>Kickxellales</taxon>
        <taxon>Kickxellaceae</taxon>
        <taxon>Linderina</taxon>
    </lineage>
</organism>
<dbReference type="SUPFAM" id="SSF103657">
    <property type="entry name" value="BAR/IMD domain-like"/>
    <property type="match status" value="1"/>
</dbReference>
<dbReference type="PANTHER" id="PTHR31941:SF1">
    <property type="entry name" value="CYTOSKELETAL SIGNALING PROTEIN SLM1"/>
    <property type="match status" value="1"/>
</dbReference>
<dbReference type="Gene3D" id="2.30.29.30">
    <property type="entry name" value="Pleckstrin-homology domain (PH domain)/Phosphotyrosine-binding domain (PTB)"/>
    <property type="match status" value="1"/>
</dbReference>
<evidence type="ECO:0000256" key="1">
    <source>
        <dbReference type="ARBA" id="ARBA00022553"/>
    </source>
</evidence>
<dbReference type="SMART" id="SM00233">
    <property type="entry name" value="PH"/>
    <property type="match status" value="1"/>
</dbReference>
<dbReference type="Pfam" id="PF20400">
    <property type="entry name" value="BAR_4"/>
    <property type="match status" value="1"/>
</dbReference>
<evidence type="ECO:0000313" key="4">
    <source>
        <dbReference type="EMBL" id="ORX73245.1"/>
    </source>
</evidence>
<feature type="domain" description="PH" evidence="3">
    <location>
        <begin position="320"/>
        <end position="420"/>
    </location>
</feature>